<feature type="transmembrane region" description="Helical" evidence="1">
    <location>
        <begin position="212"/>
        <end position="233"/>
    </location>
</feature>
<evidence type="ECO:0000313" key="3">
    <source>
        <dbReference type="Proteomes" id="UP000009044"/>
    </source>
</evidence>
<name>G2I876_KOMMN</name>
<protein>
    <recommendedName>
        <fullName evidence="4">Cobalt transporter CbtA</fullName>
    </recommendedName>
</protein>
<evidence type="ECO:0000256" key="1">
    <source>
        <dbReference type="SAM" id="Phobius"/>
    </source>
</evidence>
<geneLocation type="plasmid" evidence="2 3">
    <name>pGXY010</name>
</geneLocation>
<feature type="transmembrane region" description="Helical" evidence="1">
    <location>
        <begin position="140"/>
        <end position="160"/>
    </location>
</feature>
<keyword evidence="1" id="KW-0472">Membrane</keyword>
<gene>
    <name evidence="2" type="ordered locus">GLX_29650</name>
</gene>
<feature type="transmembrane region" description="Helical" evidence="1">
    <location>
        <begin position="6"/>
        <end position="26"/>
    </location>
</feature>
<dbReference type="InterPro" id="IPR012666">
    <property type="entry name" value="CbtA_put"/>
</dbReference>
<feature type="transmembrane region" description="Helical" evidence="1">
    <location>
        <begin position="105"/>
        <end position="128"/>
    </location>
</feature>
<evidence type="ECO:0008006" key="4">
    <source>
        <dbReference type="Google" id="ProtNLM"/>
    </source>
</evidence>
<dbReference type="HOGENOM" id="CLU_090632_0_0_5"/>
<reference evidence="2 3" key="1">
    <citation type="journal article" date="2011" name="J. Bacteriol.">
        <title>Complete genome sequence of NBRC 3288, a unique cellulose-nonproducing strain of Gluconacetobacter xylinus isolated from vinegar.</title>
        <authorList>
            <person name="Ogino H."/>
            <person name="Azuma Y."/>
            <person name="Hosoyama A."/>
            <person name="Nakazawa H."/>
            <person name="Matsutani M."/>
            <person name="Hasegawa A."/>
            <person name="Otsuyama K."/>
            <person name="Matsushita K."/>
            <person name="Fujita N."/>
            <person name="Shirai M."/>
        </authorList>
    </citation>
    <scope>NUCLEOTIDE SEQUENCE [LARGE SCALE GENOMIC DNA]</scope>
    <source>
        <strain evidence="3">NBRC 3288 / BCRC 11682 / LMG 1693</strain>
        <plasmid evidence="2 3">pGXY010</plasmid>
    </source>
</reference>
<accession>G2I876</accession>
<dbReference type="KEGG" id="gxy:GLX_29650"/>
<sequence length="292" mass="32181">MRHLLFLACMCTSGCMTVAIFWVSPATDMENRMMVRTLLIRGMLVGFLAGILVFGFAKVFGEPQVDHAIAFESAMDEAKAKADLERGIHDVEEPELVSRKLQASYGLLTGVMVYSTAFGGLFALVFSYANGRMKSTDSRVVSVLLAITGIIAVYMVPSIKYPANPPSVGNPDTIGMRTELYFIMMLVSLLGMIAATMLQGRLRQQYNAWTSTYLAGACYILIVFTTGELLPAVNEVPSNFPADLLWNFRIDSLGMQIIMWTTLGLGFGAFTEYANRNRFGYRNGANIQLNAH</sequence>
<keyword evidence="1" id="KW-1133">Transmembrane helix</keyword>
<dbReference type="eggNOG" id="COG5446">
    <property type="taxonomic scope" value="Bacteria"/>
</dbReference>
<feature type="transmembrane region" description="Helical" evidence="1">
    <location>
        <begin position="253"/>
        <end position="274"/>
    </location>
</feature>
<organism evidence="2 3">
    <name type="scientific">Komagataeibacter medellinensis (strain NBRC 3288 / BCRC 11682 / LMG 1693 / Kondo 51)</name>
    <name type="common">Gluconacetobacter medellinensis</name>
    <dbReference type="NCBI Taxonomy" id="634177"/>
    <lineage>
        <taxon>Bacteria</taxon>
        <taxon>Pseudomonadati</taxon>
        <taxon>Pseudomonadota</taxon>
        <taxon>Alphaproteobacteria</taxon>
        <taxon>Acetobacterales</taxon>
        <taxon>Acetobacteraceae</taxon>
        <taxon>Komagataeibacter</taxon>
    </lineage>
</organism>
<dbReference type="AlphaFoldDB" id="G2I876"/>
<proteinExistence type="predicted"/>
<dbReference type="EMBL" id="AP012160">
    <property type="protein sequence ID" value="BAK86119.1"/>
    <property type="molecule type" value="Genomic_DNA"/>
</dbReference>
<dbReference type="Proteomes" id="UP000009044">
    <property type="component" value="Plasmid pGXY010"/>
</dbReference>
<dbReference type="Pfam" id="PF09490">
    <property type="entry name" value="CbtA"/>
    <property type="match status" value="1"/>
</dbReference>
<feature type="transmembrane region" description="Helical" evidence="1">
    <location>
        <begin position="38"/>
        <end position="57"/>
    </location>
</feature>
<evidence type="ECO:0000313" key="2">
    <source>
        <dbReference type="EMBL" id="BAK86119.1"/>
    </source>
</evidence>
<feature type="transmembrane region" description="Helical" evidence="1">
    <location>
        <begin position="180"/>
        <end position="200"/>
    </location>
</feature>
<keyword evidence="1" id="KW-0812">Transmembrane</keyword>
<keyword evidence="2" id="KW-0614">Plasmid</keyword>
<dbReference type="PATRIC" id="fig|634177.7.peg.3282"/>